<feature type="domain" description="SIS" evidence="1">
    <location>
        <begin position="47"/>
        <end position="190"/>
    </location>
</feature>
<dbReference type="AlphaFoldDB" id="D3BD85"/>
<dbReference type="GO" id="GO:0004360">
    <property type="term" value="F:glutamine-fructose-6-phosphate transaminase (isomerizing) activity"/>
    <property type="evidence" value="ECO:0007669"/>
    <property type="project" value="TreeGrafter"/>
</dbReference>
<dbReference type="GO" id="GO:0006047">
    <property type="term" value="P:UDP-N-acetylglucosamine metabolic process"/>
    <property type="evidence" value="ECO:0007669"/>
    <property type="project" value="TreeGrafter"/>
</dbReference>
<dbReference type="InParanoid" id="D3BD85"/>
<evidence type="ECO:0000313" key="3">
    <source>
        <dbReference type="Proteomes" id="UP000001396"/>
    </source>
</evidence>
<comment type="caution">
    <text evidence="2">The sequence shown here is derived from an EMBL/GenBank/DDBJ whole genome shotgun (WGS) entry which is preliminary data.</text>
</comment>
<evidence type="ECO:0000259" key="1">
    <source>
        <dbReference type="PROSITE" id="PS51464"/>
    </source>
</evidence>
<dbReference type="OMA" id="YHMYDMI"/>
<dbReference type="GO" id="GO:0006002">
    <property type="term" value="P:fructose 6-phosphate metabolic process"/>
    <property type="evidence" value="ECO:0007669"/>
    <property type="project" value="TreeGrafter"/>
</dbReference>
<dbReference type="PANTHER" id="PTHR10937">
    <property type="entry name" value="GLUCOSAMINE--FRUCTOSE-6-PHOSPHATE AMINOTRANSFERASE, ISOMERIZING"/>
    <property type="match status" value="1"/>
</dbReference>
<dbReference type="GO" id="GO:0097367">
    <property type="term" value="F:carbohydrate derivative binding"/>
    <property type="evidence" value="ECO:0007669"/>
    <property type="project" value="InterPro"/>
</dbReference>
<gene>
    <name evidence="2" type="ORF">PPL_06466</name>
</gene>
<dbReference type="EMBL" id="ADBJ01000028">
    <property type="protein sequence ID" value="EFA80877.1"/>
    <property type="molecule type" value="Genomic_DNA"/>
</dbReference>
<dbReference type="Pfam" id="PF01380">
    <property type="entry name" value="SIS"/>
    <property type="match status" value="1"/>
</dbReference>
<evidence type="ECO:0000313" key="2">
    <source>
        <dbReference type="EMBL" id="EFA80877.1"/>
    </source>
</evidence>
<dbReference type="PROSITE" id="PS51464">
    <property type="entry name" value="SIS"/>
    <property type="match status" value="1"/>
</dbReference>
<dbReference type="InterPro" id="IPR046348">
    <property type="entry name" value="SIS_dom_sf"/>
</dbReference>
<organism evidence="2 3">
    <name type="scientific">Heterostelium pallidum (strain ATCC 26659 / Pp 5 / PN500)</name>
    <name type="common">Cellular slime mold</name>
    <name type="synonym">Polysphondylium pallidum</name>
    <dbReference type="NCBI Taxonomy" id="670386"/>
    <lineage>
        <taxon>Eukaryota</taxon>
        <taxon>Amoebozoa</taxon>
        <taxon>Evosea</taxon>
        <taxon>Eumycetozoa</taxon>
        <taxon>Dictyostelia</taxon>
        <taxon>Acytosteliales</taxon>
        <taxon>Acytosteliaceae</taxon>
        <taxon>Heterostelium</taxon>
    </lineage>
</organism>
<proteinExistence type="predicted"/>
<dbReference type="PANTHER" id="PTHR10937:SF0">
    <property type="entry name" value="GLUTAMINE--FRUCTOSE-6-PHOSPHATE TRANSAMINASE (ISOMERIZING)"/>
    <property type="match status" value="1"/>
</dbReference>
<dbReference type="STRING" id="670386.D3BD85"/>
<dbReference type="SUPFAM" id="SSF53697">
    <property type="entry name" value="SIS domain"/>
    <property type="match status" value="1"/>
</dbReference>
<dbReference type="Gene3D" id="3.40.50.10490">
    <property type="entry name" value="Glucose-6-phosphate isomerase like protein, domain 1"/>
    <property type="match status" value="2"/>
</dbReference>
<reference evidence="2 3" key="1">
    <citation type="journal article" date="2011" name="Genome Res.">
        <title>Phylogeny-wide analysis of social amoeba genomes highlights ancient origins for complex intercellular communication.</title>
        <authorList>
            <person name="Heidel A.J."/>
            <person name="Lawal H.M."/>
            <person name="Felder M."/>
            <person name="Schilde C."/>
            <person name="Helps N.R."/>
            <person name="Tunggal B."/>
            <person name="Rivero F."/>
            <person name="John U."/>
            <person name="Schleicher M."/>
            <person name="Eichinger L."/>
            <person name="Platzer M."/>
            <person name="Noegel A.A."/>
            <person name="Schaap P."/>
            <person name="Gloeckner G."/>
        </authorList>
    </citation>
    <scope>NUCLEOTIDE SEQUENCE [LARGE SCALE GENOMIC DNA]</scope>
    <source>
        <strain evidence="3">ATCC 26659 / Pp 5 / PN500</strain>
    </source>
</reference>
<keyword evidence="3" id="KW-1185">Reference proteome</keyword>
<sequence>MEELLKLQKPRLPNKDAHPYHMYDMITDTPAALRRVYQEEQAVIESVATVLHSDRINRILLVGIGTSWHATLNAAYLLNKVGGLGLSDTKTVTAWNSFDFIQQQPKIDSSSAVIIFSHRGVKKFSYQSYIRAKEAGSYTILLTGVGSALIESLDAVIRTSKQEQSSAFTISHSCSYYVSLILSVEIGLKNGVDTAKDLKQNHLAKVPEYFESLLQDETPYKRWAESAKDRSYLPFVGYLGNVSNCYEVALKIKEAAWVVAEGCQLEQFIHGPFVAVDNKTALTTIITPDPLGKERSHQLLNAAKHVGSVISAITTKSDTTTESIVGVENTIKLVDVPDPISIITNLGCLQLLTYHLALAKKTNPDTFRRDQPLHSDAFTTAGLLI</sequence>
<dbReference type="InterPro" id="IPR035490">
    <property type="entry name" value="GlmS/FrlB_SIS"/>
</dbReference>
<dbReference type="RefSeq" id="XP_020432996.1">
    <property type="nucleotide sequence ID" value="XM_020577322.1"/>
</dbReference>
<accession>D3BD85</accession>
<name>D3BD85_HETP5</name>
<dbReference type="GO" id="GO:0006487">
    <property type="term" value="P:protein N-linked glycosylation"/>
    <property type="evidence" value="ECO:0007669"/>
    <property type="project" value="TreeGrafter"/>
</dbReference>
<dbReference type="InterPro" id="IPR001347">
    <property type="entry name" value="SIS_dom"/>
</dbReference>
<dbReference type="CDD" id="cd05009">
    <property type="entry name" value="SIS_GlmS_GlmD_2"/>
    <property type="match status" value="1"/>
</dbReference>
<protein>
    <recommendedName>
        <fullName evidence="1">SIS domain-containing protein</fullName>
    </recommendedName>
</protein>
<dbReference type="Proteomes" id="UP000001396">
    <property type="component" value="Unassembled WGS sequence"/>
</dbReference>
<dbReference type="GeneID" id="31361948"/>